<dbReference type="EnsemblMetazoa" id="SCAU002161-RA">
    <property type="protein sequence ID" value="SCAU002161-PA"/>
    <property type="gene ID" value="SCAU002161"/>
</dbReference>
<evidence type="ECO:0008006" key="16">
    <source>
        <dbReference type="Google" id="ProtNLM"/>
    </source>
</evidence>
<evidence type="ECO:0000256" key="13">
    <source>
        <dbReference type="SAM" id="Phobius"/>
    </source>
</evidence>
<dbReference type="OrthoDB" id="6021021at2759"/>
<dbReference type="VEuPathDB" id="VectorBase:SCAU002161"/>
<comment type="similarity">
    <text evidence="2 12">Belongs to the amiloride-sensitive sodium channel (TC 1.A.6) family.</text>
</comment>
<keyword evidence="8 12" id="KW-0406">Ion transport</keyword>
<keyword evidence="4 12" id="KW-0894">Sodium channel</keyword>
<dbReference type="KEGG" id="scac:106083405"/>
<gene>
    <name evidence="14" type="primary">106083405</name>
</gene>
<evidence type="ECO:0000256" key="2">
    <source>
        <dbReference type="ARBA" id="ARBA00007193"/>
    </source>
</evidence>
<reference evidence="14" key="1">
    <citation type="submission" date="2020-05" db="UniProtKB">
        <authorList>
            <consortium name="EnsemblMetazoa"/>
        </authorList>
    </citation>
    <scope>IDENTIFICATION</scope>
    <source>
        <strain evidence="14">USDA</strain>
    </source>
</reference>
<dbReference type="PANTHER" id="PTHR11690">
    <property type="entry name" value="AMILORIDE-SENSITIVE SODIUM CHANNEL-RELATED"/>
    <property type="match status" value="1"/>
</dbReference>
<dbReference type="Pfam" id="PF00858">
    <property type="entry name" value="ASC"/>
    <property type="match status" value="1"/>
</dbReference>
<dbReference type="Gene3D" id="1.10.287.770">
    <property type="entry name" value="YojJ-like"/>
    <property type="match status" value="1"/>
</dbReference>
<protein>
    <recommendedName>
        <fullName evidence="16">Pickpocket protein 28-like</fullName>
    </recommendedName>
</protein>
<evidence type="ECO:0000313" key="15">
    <source>
        <dbReference type="Proteomes" id="UP000095300"/>
    </source>
</evidence>
<dbReference type="InterPro" id="IPR001873">
    <property type="entry name" value="ENaC"/>
</dbReference>
<keyword evidence="10 12" id="KW-0739">Sodium transport</keyword>
<dbReference type="GO" id="GO:0005886">
    <property type="term" value="C:plasma membrane"/>
    <property type="evidence" value="ECO:0007669"/>
    <property type="project" value="TreeGrafter"/>
</dbReference>
<keyword evidence="11 12" id="KW-0407">Ion channel</keyword>
<evidence type="ECO:0000256" key="1">
    <source>
        <dbReference type="ARBA" id="ARBA00004141"/>
    </source>
</evidence>
<keyword evidence="5 12" id="KW-0812">Transmembrane</keyword>
<evidence type="ECO:0000256" key="11">
    <source>
        <dbReference type="ARBA" id="ARBA00023303"/>
    </source>
</evidence>
<evidence type="ECO:0000256" key="5">
    <source>
        <dbReference type="ARBA" id="ARBA00022692"/>
    </source>
</evidence>
<dbReference type="GO" id="GO:0015280">
    <property type="term" value="F:ligand-gated sodium channel activity"/>
    <property type="evidence" value="ECO:0007669"/>
    <property type="project" value="TreeGrafter"/>
</dbReference>
<evidence type="ECO:0000256" key="3">
    <source>
        <dbReference type="ARBA" id="ARBA00022448"/>
    </source>
</evidence>
<comment type="subcellular location">
    <subcellularLocation>
        <location evidence="1">Membrane</location>
        <topology evidence="1">Multi-pass membrane protein</topology>
    </subcellularLocation>
</comment>
<keyword evidence="7" id="KW-0915">Sodium</keyword>
<keyword evidence="6 13" id="KW-1133">Transmembrane helix</keyword>
<evidence type="ECO:0000256" key="9">
    <source>
        <dbReference type="ARBA" id="ARBA00023136"/>
    </source>
</evidence>
<evidence type="ECO:0000256" key="12">
    <source>
        <dbReference type="RuleBase" id="RU000679"/>
    </source>
</evidence>
<dbReference type="STRING" id="35570.A0A1I8NUL2"/>
<evidence type="ECO:0000256" key="4">
    <source>
        <dbReference type="ARBA" id="ARBA00022461"/>
    </source>
</evidence>
<evidence type="ECO:0000256" key="6">
    <source>
        <dbReference type="ARBA" id="ARBA00022989"/>
    </source>
</evidence>
<dbReference type="Proteomes" id="UP000095300">
    <property type="component" value="Unassembled WGS sequence"/>
</dbReference>
<organism evidence="14 15">
    <name type="scientific">Stomoxys calcitrans</name>
    <name type="common">Stable fly</name>
    <name type="synonym">Conops calcitrans</name>
    <dbReference type="NCBI Taxonomy" id="35570"/>
    <lineage>
        <taxon>Eukaryota</taxon>
        <taxon>Metazoa</taxon>
        <taxon>Ecdysozoa</taxon>
        <taxon>Arthropoda</taxon>
        <taxon>Hexapoda</taxon>
        <taxon>Insecta</taxon>
        <taxon>Pterygota</taxon>
        <taxon>Neoptera</taxon>
        <taxon>Endopterygota</taxon>
        <taxon>Diptera</taxon>
        <taxon>Brachycera</taxon>
        <taxon>Muscomorpha</taxon>
        <taxon>Muscoidea</taxon>
        <taxon>Muscidae</taxon>
        <taxon>Stomoxys</taxon>
    </lineage>
</organism>
<proteinExistence type="inferred from homology"/>
<keyword evidence="9 13" id="KW-0472">Membrane</keyword>
<accession>A0A1I8NUL2</accession>
<dbReference type="AlphaFoldDB" id="A0A1I8NUL2"/>
<evidence type="ECO:0000313" key="14">
    <source>
        <dbReference type="EnsemblMetazoa" id="SCAU002161-PA"/>
    </source>
</evidence>
<feature type="transmembrane region" description="Helical" evidence="13">
    <location>
        <begin position="361"/>
        <end position="385"/>
    </location>
</feature>
<evidence type="ECO:0000256" key="7">
    <source>
        <dbReference type="ARBA" id="ARBA00023053"/>
    </source>
</evidence>
<sequence length="402" mass="46051">MQLCNVATEVELPSFEHEVKDYIEIINKLMPDISRYCFSGLWFGVEKSCDKLYTRIYTEDGVCFTFNGLLDHDLYREHTIQYQRSLNSSLYHKVDMFQNLSLSWSLEQGYHDDGDLNTYPGRVLGSGAMAGFLSVLQGFAEELDYSCRYVPDGFKVMLHSPDDVPTMGKHFVHVSMDKDVMIAVKPKMITPSAGIAAYTPHKRQCYLSKDRQLKFFKIYSRNNCELECLTNFTYHRCGCVTFAMPRSAETPVCGADKLSCYRMANEKLLFQQFTQDWQSKRETSIGTLENCDCLPACTSLDYETEISEAVFHLENHLNAVGDYAGFRVKYPGMAMSVLWVYFKEPHFITSRRSELYGVTDLLANFGGAFGLFMGFSLLSVVEICYHFTLRLWSNMGRHQIGV</sequence>
<dbReference type="PANTHER" id="PTHR11690:SF288">
    <property type="entry name" value="AMILORIDE-SENSITIVE NA+ CHANNEL-RELATED"/>
    <property type="match status" value="1"/>
</dbReference>
<name>A0A1I8NUL2_STOCA</name>
<dbReference type="Gene3D" id="2.60.470.10">
    <property type="entry name" value="Acid-sensing ion channels like domains"/>
    <property type="match status" value="1"/>
</dbReference>
<keyword evidence="3 12" id="KW-0813">Transport</keyword>
<keyword evidence="15" id="KW-1185">Reference proteome</keyword>
<evidence type="ECO:0000256" key="8">
    <source>
        <dbReference type="ARBA" id="ARBA00023065"/>
    </source>
</evidence>
<evidence type="ECO:0000256" key="10">
    <source>
        <dbReference type="ARBA" id="ARBA00023201"/>
    </source>
</evidence>